<dbReference type="Gene3D" id="3.40.630.190">
    <property type="entry name" value="LCP protein"/>
    <property type="match status" value="1"/>
</dbReference>
<feature type="compositionally biased region" description="Basic and acidic residues" evidence="2">
    <location>
        <begin position="213"/>
        <end position="226"/>
    </location>
</feature>
<reference evidence="5 6" key="1">
    <citation type="submission" date="2019-07" db="EMBL/GenBank/DDBJ databases">
        <title>Whole genome shotgun sequence of Pseudonocardia sulfidoxydans NBRC 16205.</title>
        <authorList>
            <person name="Hosoyama A."/>
            <person name="Uohara A."/>
            <person name="Ohji S."/>
            <person name="Ichikawa N."/>
        </authorList>
    </citation>
    <scope>NUCLEOTIDE SEQUENCE [LARGE SCALE GENOMIC DNA]</scope>
    <source>
        <strain evidence="5 6">NBRC 16205</strain>
    </source>
</reference>
<dbReference type="Proteomes" id="UP000321685">
    <property type="component" value="Unassembled WGS sequence"/>
</dbReference>
<evidence type="ECO:0000313" key="5">
    <source>
        <dbReference type="EMBL" id="GEL23828.1"/>
    </source>
</evidence>
<dbReference type="Pfam" id="PF03816">
    <property type="entry name" value="LytR_cpsA_psr"/>
    <property type="match status" value="1"/>
</dbReference>
<feature type="compositionally biased region" description="Low complexity" evidence="2">
    <location>
        <begin position="186"/>
        <end position="200"/>
    </location>
</feature>
<gene>
    <name evidence="5" type="ORF">PSU4_27820</name>
</gene>
<feature type="domain" description="Cell envelope-related transcriptional attenuator" evidence="3">
    <location>
        <begin position="340"/>
        <end position="500"/>
    </location>
</feature>
<evidence type="ECO:0000313" key="6">
    <source>
        <dbReference type="Proteomes" id="UP000321685"/>
    </source>
</evidence>
<evidence type="ECO:0000256" key="2">
    <source>
        <dbReference type="SAM" id="MobiDB-lite"/>
    </source>
</evidence>
<comment type="caution">
    <text evidence="5">The sequence shown here is derived from an EMBL/GenBank/DDBJ whole genome shotgun (WGS) entry which is preliminary data.</text>
</comment>
<dbReference type="EMBL" id="BJVJ01000024">
    <property type="protein sequence ID" value="GEL23828.1"/>
    <property type="molecule type" value="Genomic_DNA"/>
</dbReference>
<feature type="compositionally biased region" description="Low complexity" evidence="2">
    <location>
        <begin position="139"/>
        <end position="156"/>
    </location>
</feature>
<dbReference type="Gene3D" id="3.30.70.2390">
    <property type="match status" value="1"/>
</dbReference>
<comment type="similarity">
    <text evidence="1">Belongs to the LytR/CpsA/Psr (LCP) family.</text>
</comment>
<dbReference type="InterPro" id="IPR050922">
    <property type="entry name" value="LytR/CpsA/Psr_CW_biosynth"/>
</dbReference>
<protein>
    <recommendedName>
        <fullName evidence="7">Cell envelope-related transcriptional attenuator domain-containing protein</fullName>
    </recommendedName>
</protein>
<evidence type="ECO:0008006" key="7">
    <source>
        <dbReference type="Google" id="ProtNLM"/>
    </source>
</evidence>
<evidence type="ECO:0000259" key="3">
    <source>
        <dbReference type="Pfam" id="PF03816"/>
    </source>
</evidence>
<feature type="compositionally biased region" description="Basic and acidic residues" evidence="2">
    <location>
        <begin position="71"/>
        <end position="88"/>
    </location>
</feature>
<feature type="compositionally biased region" description="Pro residues" evidence="2">
    <location>
        <begin position="114"/>
        <end position="138"/>
    </location>
</feature>
<accession>A0A511DL83</accession>
<feature type="compositionally biased region" description="Basic and acidic residues" evidence="2">
    <location>
        <begin position="1"/>
        <end position="35"/>
    </location>
</feature>
<evidence type="ECO:0000256" key="1">
    <source>
        <dbReference type="ARBA" id="ARBA00006068"/>
    </source>
</evidence>
<dbReference type="NCBIfam" id="TIGR00350">
    <property type="entry name" value="lytR_cpsA_psr"/>
    <property type="match status" value="1"/>
</dbReference>
<dbReference type="InterPro" id="IPR027381">
    <property type="entry name" value="LytR/CpsA/Psr_C"/>
</dbReference>
<feature type="compositionally biased region" description="Low complexity" evidence="2">
    <location>
        <begin position="90"/>
        <end position="113"/>
    </location>
</feature>
<keyword evidence="6" id="KW-1185">Reference proteome</keyword>
<dbReference type="AlphaFoldDB" id="A0A511DL83"/>
<name>A0A511DL83_9PSEU</name>
<dbReference type="PANTHER" id="PTHR33392:SF6">
    <property type="entry name" value="POLYISOPRENYL-TEICHOIC ACID--PEPTIDOGLYCAN TEICHOIC ACID TRANSFERASE TAGU"/>
    <property type="match status" value="1"/>
</dbReference>
<organism evidence="5 6">
    <name type="scientific">Pseudonocardia sulfidoxydans NBRC 16205</name>
    <dbReference type="NCBI Taxonomy" id="1223511"/>
    <lineage>
        <taxon>Bacteria</taxon>
        <taxon>Bacillati</taxon>
        <taxon>Actinomycetota</taxon>
        <taxon>Actinomycetes</taxon>
        <taxon>Pseudonocardiales</taxon>
        <taxon>Pseudonocardiaceae</taxon>
        <taxon>Pseudonocardia</taxon>
    </lineage>
</organism>
<proteinExistence type="inferred from homology"/>
<dbReference type="PANTHER" id="PTHR33392">
    <property type="entry name" value="POLYISOPRENYL-TEICHOIC ACID--PEPTIDOGLYCAN TEICHOIC ACID TRANSFERASE TAGU"/>
    <property type="match status" value="1"/>
</dbReference>
<dbReference type="Pfam" id="PF13399">
    <property type="entry name" value="LytR_C"/>
    <property type="match status" value="1"/>
</dbReference>
<sequence>MPNGSDRPREPSARRRPHTPPEPRSPGEPDRDTTGRRGRSPRGDGATPHTSVLPVVGGDPVTEQFTQLQPRIDDASPEHPRVRDDARDGPPTTAIRATTPPTAAIPTTTIPRVASPPPGAPPAEPRRPAPPPNPPTPAATPAATPAGSRAATRPTPSSLPPGLIEALGGVAPKGTGGVAPEGTDGVAPEGVAGVTAATGDTDAEEPVDLATPDDGHARRRRIDESLTRLSAAHRGPVPPREHDGTYDDEPPEPLPAGGPWSPDIDTGARRLRWAAVAAALAVFVAMTVGWSSKLGLDGRIQQVAALDPESAAVLDAEAQAGTHNVLLLGVDTTTGTDPGSDTIVLAHTPADGGVVTRLSFPRNLEINRPPCRGWDPATGGYLDQTVPAETRTTIDTAYRSGGPACVVRVVQQLTGLSVSAFAAVELGGLGDMAGTLGGLPVCLDRPVVDGVLGTVTSGAGEVTLDAATAAGVVRARHVQGDAGTDEGLVDRQQRVLASALDGALSTPALLNPFGSTAFGQVLGRSVVADGMDVDQLLAAASTVRGTGPQAPFVTVPTTGEINTRGNAVLRDRDASALFTALRTGAPLPEVTPSTVDVPAPSAISVDVLNASQRTGLAQDVASRLRAVTFGIGSVANASRPAADTVIRFSPDRSAEAQVVASAVPSARSVPDATASGVLQLVLGDSFDGTIRAVSTTPAGAPAAAGPVADTCS</sequence>
<evidence type="ECO:0000259" key="4">
    <source>
        <dbReference type="Pfam" id="PF13399"/>
    </source>
</evidence>
<dbReference type="InterPro" id="IPR004474">
    <property type="entry name" value="LytR_CpsA_psr"/>
</dbReference>
<feature type="region of interest" description="Disordered" evidence="2">
    <location>
        <begin position="1"/>
        <end position="263"/>
    </location>
</feature>
<feature type="domain" description="LytR/CpsA/Psr regulator C-terminal" evidence="4">
    <location>
        <begin position="603"/>
        <end position="686"/>
    </location>
</feature>